<comment type="similarity">
    <text evidence="1">Belongs to the folylpolyglutamate synthase family.</text>
</comment>
<dbReference type="GO" id="GO:0008841">
    <property type="term" value="F:dihydrofolate synthase activity"/>
    <property type="evidence" value="ECO:0007669"/>
    <property type="project" value="UniProtKB-EC"/>
</dbReference>
<dbReference type="Pfam" id="PF08245">
    <property type="entry name" value="Mur_ligase_M"/>
    <property type="match status" value="1"/>
</dbReference>
<dbReference type="InterPro" id="IPR036615">
    <property type="entry name" value="Mur_ligase_C_dom_sf"/>
</dbReference>
<dbReference type="Gene3D" id="3.90.190.20">
    <property type="entry name" value="Mur ligase, C-terminal domain"/>
    <property type="match status" value="1"/>
</dbReference>
<dbReference type="SUPFAM" id="SSF53623">
    <property type="entry name" value="MurD-like peptide ligases, catalytic domain"/>
    <property type="match status" value="1"/>
</dbReference>
<keyword evidence="5" id="KW-0067">ATP-binding</keyword>
<evidence type="ECO:0000256" key="5">
    <source>
        <dbReference type="ARBA" id="ARBA00022840"/>
    </source>
</evidence>
<comment type="caution">
    <text evidence="8">The sequence shown here is derived from an EMBL/GenBank/DDBJ whole genome shotgun (WGS) entry which is preliminary data.</text>
</comment>
<evidence type="ECO:0000313" key="9">
    <source>
        <dbReference type="Proteomes" id="UP001465976"/>
    </source>
</evidence>
<dbReference type="EC" id="6.3.2.12" evidence="8"/>
<reference evidence="8 9" key="1">
    <citation type="submission" date="2024-02" db="EMBL/GenBank/DDBJ databases">
        <title>A draft genome for the cacao thread blight pathogen Marasmius crinis-equi.</title>
        <authorList>
            <person name="Cohen S.P."/>
            <person name="Baruah I.K."/>
            <person name="Amoako-Attah I."/>
            <person name="Bukari Y."/>
            <person name="Meinhardt L.W."/>
            <person name="Bailey B.A."/>
        </authorList>
    </citation>
    <scope>NUCLEOTIDE SEQUENCE [LARGE SCALE GENOMIC DNA]</scope>
    <source>
        <strain evidence="8 9">GH-76</strain>
    </source>
</reference>
<dbReference type="Gene3D" id="3.40.1190.10">
    <property type="entry name" value="Mur-like, catalytic domain"/>
    <property type="match status" value="1"/>
</dbReference>
<dbReference type="InterPro" id="IPR001645">
    <property type="entry name" value="Folylpolyglutamate_synth"/>
</dbReference>
<dbReference type="InterPro" id="IPR036565">
    <property type="entry name" value="Mur-like_cat_sf"/>
</dbReference>
<keyword evidence="3" id="KW-0479">Metal-binding</keyword>
<organism evidence="8 9">
    <name type="scientific">Marasmius crinis-equi</name>
    <dbReference type="NCBI Taxonomy" id="585013"/>
    <lineage>
        <taxon>Eukaryota</taxon>
        <taxon>Fungi</taxon>
        <taxon>Dikarya</taxon>
        <taxon>Basidiomycota</taxon>
        <taxon>Agaricomycotina</taxon>
        <taxon>Agaricomycetes</taxon>
        <taxon>Agaricomycetidae</taxon>
        <taxon>Agaricales</taxon>
        <taxon>Marasmiineae</taxon>
        <taxon>Marasmiaceae</taxon>
        <taxon>Marasmius</taxon>
    </lineage>
</organism>
<dbReference type="SUPFAM" id="SSF53244">
    <property type="entry name" value="MurD-like peptide ligases, peptide-binding domain"/>
    <property type="match status" value="1"/>
</dbReference>
<dbReference type="InterPro" id="IPR013221">
    <property type="entry name" value="Mur_ligase_cen"/>
</dbReference>
<evidence type="ECO:0000256" key="1">
    <source>
        <dbReference type="ARBA" id="ARBA00008276"/>
    </source>
</evidence>
<dbReference type="NCBIfam" id="TIGR01499">
    <property type="entry name" value="folC"/>
    <property type="match status" value="1"/>
</dbReference>
<keyword evidence="2 8" id="KW-0436">Ligase</keyword>
<evidence type="ECO:0000313" key="8">
    <source>
        <dbReference type="EMBL" id="KAL0564868.1"/>
    </source>
</evidence>
<evidence type="ECO:0000256" key="2">
    <source>
        <dbReference type="ARBA" id="ARBA00022598"/>
    </source>
</evidence>
<keyword evidence="6" id="KW-0460">Magnesium</keyword>
<sequence>MSIDLSLDRIQEIYNHLPPYTRPTIHVAGTNGKGSVCALLSSILHASAFTVGRFTSPHLISVYDSININGNPISADEYDSARDFVLSKRLEVSSFELLTLTALVVFERAKVDFVVLEVGMGGRLDATNVIPDSSVVVSVLTAVDLDHQAFLGDTVEAITREKASISRKNRPFVLGRQMHAEAVESVCRHVVDERGGELVVVGPSTVEELPNSDLGVLSPNDSTLHVPPPQPVLLRLPCFSEPIKASLPLHGQHQLDNLAIAVTVITVLLSHPSCAHLGLSSRLQPSAIAHGIASTTWPGRLSFHRLHNPPLLILADGAHNPASAETLARYIHRLDPERITYILALSHSPPKTPEQTLSPLLLPRSKLRVAVLRFTPPEGMPWVKSVDPTVIRDVVEKLRPGTDVYATEALDAALNWAADVGGDKESHLVVVAGSLYLVADLYRRLKVNQ</sequence>
<evidence type="ECO:0000256" key="4">
    <source>
        <dbReference type="ARBA" id="ARBA00022741"/>
    </source>
</evidence>
<evidence type="ECO:0000259" key="7">
    <source>
        <dbReference type="Pfam" id="PF08245"/>
    </source>
</evidence>
<dbReference type="EMBL" id="JBAHYK010002540">
    <property type="protein sequence ID" value="KAL0564868.1"/>
    <property type="molecule type" value="Genomic_DNA"/>
</dbReference>
<dbReference type="Proteomes" id="UP001465976">
    <property type="component" value="Unassembled WGS sequence"/>
</dbReference>
<dbReference type="PANTHER" id="PTHR11136">
    <property type="entry name" value="FOLYLPOLYGLUTAMATE SYNTHASE-RELATED"/>
    <property type="match status" value="1"/>
</dbReference>
<protein>
    <submittedName>
        <fullName evidence="8">Folylpolyglutamate synthase</fullName>
        <ecNumber evidence="8">6.3.2.12</ecNumber>
    </submittedName>
</protein>
<dbReference type="InterPro" id="IPR018109">
    <property type="entry name" value="Folylpolyglutamate_synth_CS"/>
</dbReference>
<keyword evidence="4" id="KW-0547">Nucleotide-binding</keyword>
<dbReference type="PANTHER" id="PTHR11136:SF0">
    <property type="entry name" value="DIHYDROFOLATE SYNTHETASE-RELATED"/>
    <property type="match status" value="1"/>
</dbReference>
<proteinExistence type="inferred from homology"/>
<name>A0ABR3EPP4_9AGAR</name>
<feature type="domain" description="Mur ligase central" evidence="7">
    <location>
        <begin position="27"/>
        <end position="264"/>
    </location>
</feature>
<dbReference type="PROSITE" id="PS01012">
    <property type="entry name" value="FOLYLPOLYGLU_SYNT_2"/>
    <property type="match status" value="1"/>
</dbReference>
<evidence type="ECO:0000256" key="6">
    <source>
        <dbReference type="ARBA" id="ARBA00022842"/>
    </source>
</evidence>
<accession>A0ABR3EPP4</accession>
<evidence type="ECO:0000256" key="3">
    <source>
        <dbReference type="ARBA" id="ARBA00022723"/>
    </source>
</evidence>
<keyword evidence="9" id="KW-1185">Reference proteome</keyword>
<gene>
    <name evidence="8" type="primary">FOL3</name>
    <name evidence="8" type="ORF">V5O48_017171</name>
</gene>